<evidence type="ECO:0000256" key="3">
    <source>
        <dbReference type="ARBA" id="ARBA00022552"/>
    </source>
</evidence>
<evidence type="ECO:0000313" key="10">
    <source>
        <dbReference type="EMBL" id="MDQ0351056.1"/>
    </source>
</evidence>
<dbReference type="Gene3D" id="3.40.390.30">
    <property type="entry name" value="Metalloproteases ('zincins'), catalytic domain"/>
    <property type="match status" value="1"/>
</dbReference>
<dbReference type="PROSITE" id="PS01306">
    <property type="entry name" value="UPF0054"/>
    <property type="match status" value="1"/>
</dbReference>
<keyword evidence="2 9" id="KW-0690">Ribosome biogenesis</keyword>
<dbReference type="InterPro" id="IPR002036">
    <property type="entry name" value="YbeY"/>
</dbReference>
<accession>A0ABU0DRW5</accession>
<evidence type="ECO:0000256" key="7">
    <source>
        <dbReference type="ARBA" id="ARBA00022801"/>
    </source>
</evidence>
<evidence type="ECO:0000256" key="5">
    <source>
        <dbReference type="ARBA" id="ARBA00022723"/>
    </source>
</evidence>
<keyword evidence="9" id="KW-0963">Cytoplasm</keyword>
<keyword evidence="6 9" id="KW-0255">Endonuclease</keyword>
<dbReference type="Pfam" id="PF02130">
    <property type="entry name" value="YbeY"/>
    <property type="match status" value="1"/>
</dbReference>
<keyword evidence="8 9" id="KW-0862">Zinc</keyword>
<dbReference type="Proteomes" id="UP001236723">
    <property type="component" value="Unassembled WGS sequence"/>
</dbReference>
<comment type="cofactor">
    <cofactor evidence="9">
        <name>Zn(2+)</name>
        <dbReference type="ChEBI" id="CHEBI:29105"/>
    </cofactor>
    <text evidence="9">Binds 1 zinc ion.</text>
</comment>
<dbReference type="HAMAP" id="MF_00009">
    <property type="entry name" value="Endoribonucl_YbeY"/>
    <property type="match status" value="1"/>
</dbReference>
<feature type="binding site" evidence="9">
    <location>
        <position position="120"/>
    </location>
    <ligand>
        <name>Zn(2+)</name>
        <dbReference type="ChEBI" id="CHEBI:29105"/>
        <note>catalytic</note>
    </ligand>
</feature>
<feature type="binding site" evidence="9">
    <location>
        <position position="130"/>
    </location>
    <ligand>
        <name>Zn(2+)</name>
        <dbReference type="ChEBI" id="CHEBI:29105"/>
        <note>catalytic</note>
    </ligand>
</feature>
<sequence length="157" mass="17834">MNIDLVDETNHLSIEQLNLVNDVLHFAADQQSVESDAEISVTFVLDEDIKAINRDYRGKDDPTDVISFALEEQGEGELEVIGEELPLHLGDIVISVDRAFEQAKEFGHSDNRELAFLAVHGLLHLLGYDHETEDDEKVMFEKQENILQKFGLTRNEK</sequence>
<comment type="function">
    <text evidence="9">Single strand-specific metallo-endoribonuclease involved in late-stage 70S ribosome quality control and in maturation of the 3' terminus of the 16S rRNA.</text>
</comment>
<evidence type="ECO:0000256" key="1">
    <source>
        <dbReference type="ARBA" id="ARBA00010875"/>
    </source>
</evidence>
<dbReference type="InterPro" id="IPR020549">
    <property type="entry name" value="YbeY_CS"/>
</dbReference>
<evidence type="ECO:0000256" key="9">
    <source>
        <dbReference type="HAMAP-Rule" id="MF_00009"/>
    </source>
</evidence>
<keyword evidence="11" id="KW-1185">Reference proteome</keyword>
<dbReference type="EMBL" id="JAUSUP010000001">
    <property type="protein sequence ID" value="MDQ0351056.1"/>
    <property type="molecule type" value="Genomic_DNA"/>
</dbReference>
<dbReference type="EC" id="3.1.-.-" evidence="9"/>
<evidence type="ECO:0000313" key="11">
    <source>
        <dbReference type="Proteomes" id="UP001236723"/>
    </source>
</evidence>
<comment type="similarity">
    <text evidence="1 9">Belongs to the endoribonuclease YbeY family.</text>
</comment>
<dbReference type="NCBIfam" id="TIGR00043">
    <property type="entry name" value="rRNA maturation RNase YbeY"/>
    <property type="match status" value="1"/>
</dbReference>
<keyword evidence="7 9" id="KW-0378">Hydrolase</keyword>
<name>A0ABU0DRW5_9BACI</name>
<keyword evidence="3 9" id="KW-0698">rRNA processing</keyword>
<evidence type="ECO:0000256" key="2">
    <source>
        <dbReference type="ARBA" id="ARBA00022517"/>
    </source>
</evidence>
<feature type="binding site" evidence="9">
    <location>
        <position position="124"/>
    </location>
    <ligand>
        <name>Zn(2+)</name>
        <dbReference type="ChEBI" id="CHEBI:29105"/>
        <note>catalytic</note>
    </ligand>
</feature>
<dbReference type="InterPro" id="IPR023091">
    <property type="entry name" value="MetalPrtase_cat_dom_sf_prd"/>
</dbReference>
<keyword evidence="4 9" id="KW-0540">Nuclease</keyword>
<proteinExistence type="inferred from homology"/>
<dbReference type="RefSeq" id="WP_307066419.1">
    <property type="nucleotide sequence ID" value="NZ_JAUSUP010000001.1"/>
</dbReference>
<evidence type="ECO:0000256" key="4">
    <source>
        <dbReference type="ARBA" id="ARBA00022722"/>
    </source>
</evidence>
<comment type="subcellular location">
    <subcellularLocation>
        <location evidence="9">Cytoplasm</location>
    </subcellularLocation>
</comment>
<evidence type="ECO:0000256" key="6">
    <source>
        <dbReference type="ARBA" id="ARBA00022759"/>
    </source>
</evidence>
<comment type="caution">
    <text evidence="10">The sequence shown here is derived from an EMBL/GenBank/DDBJ whole genome shotgun (WGS) entry which is preliminary data.</text>
</comment>
<evidence type="ECO:0000256" key="8">
    <source>
        <dbReference type="ARBA" id="ARBA00022833"/>
    </source>
</evidence>
<organism evidence="10 11">
    <name type="scientific">Alkalibacillus filiformis</name>
    <dbReference type="NCBI Taxonomy" id="200990"/>
    <lineage>
        <taxon>Bacteria</taxon>
        <taxon>Bacillati</taxon>
        <taxon>Bacillota</taxon>
        <taxon>Bacilli</taxon>
        <taxon>Bacillales</taxon>
        <taxon>Bacillaceae</taxon>
        <taxon>Alkalibacillus</taxon>
    </lineage>
</organism>
<gene>
    <name evidence="9" type="primary">ybeY</name>
    <name evidence="10" type="ORF">J2R98_000859</name>
</gene>
<protein>
    <recommendedName>
        <fullName evidence="9">Endoribonuclease YbeY</fullName>
        <ecNumber evidence="9">3.1.-.-</ecNumber>
    </recommendedName>
</protein>
<dbReference type="SUPFAM" id="SSF55486">
    <property type="entry name" value="Metalloproteases ('zincins'), catalytic domain"/>
    <property type="match status" value="1"/>
</dbReference>
<dbReference type="PANTHER" id="PTHR46986">
    <property type="entry name" value="ENDORIBONUCLEASE YBEY, CHLOROPLASTIC"/>
    <property type="match status" value="1"/>
</dbReference>
<dbReference type="PANTHER" id="PTHR46986:SF1">
    <property type="entry name" value="ENDORIBONUCLEASE YBEY, CHLOROPLASTIC"/>
    <property type="match status" value="1"/>
</dbReference>
<reference evidence="10 11" key="1">
    <citation type="submission" date="2023-07" db="EMBL/GenBank/DDBJ databases">
        <title>Genomic Encyclopedia of Type Strains, Phase IV (KMG-IV): sequencing the most valuable type-strain genomes for metagenomic binning, comparative biology and taxonomic classification.</title>
        <authorList>
            <person name="Goeker M."/>
        </authorList>
    </citation>
    <scope>NUCLEOTIDE SEQUENCE [LARGE SCALE GENOMIC DNA]</scope>
    <source>
        <strain evidence="10 11">DSM 15448</strain>
    </source>
</reference>
<keyword evidence="5 9" id="KW-0479">Metal-binding</keyword>